<name>E9APT5_LEIMU</name>
<feature type="compositionally biased region" description="Polar residues" evidence="1">
    <location>
        <begin position="316"/>
        <end position="327"/>
    </location>
</feature>
<dbReference type="KEGG" id="lmi:LMXM_14_0900"/>
<evidence type="ECO:0000256" key="1">
    <source>
        <dbReference type="SAM" id="MobiDB-lite"/>
    </source>
</evidence>
<dbReference type="PROSITE" id="PS51746">
    <property type="entry name" value="PPM_2"/>
    <property type="match status" value="1"/>
</dbReference>
<dbReference type="OrthoDB" id="343114at2759"/>
<dbReference type="AlphaFoldDB" id="E9APT5"/>
<dbReference type="InterPro" id="IPR001932">
    <property type="entry name" value="PPM-type_phosphatase-like_dom"/>
</dbReference>
<dbReference type="Proteomes" id="UP000007259">
    <property type="component" value="Chromosome 14"/>
</dbReference>
<feature type="compositionally biased region" description="Polar residues" evidence="1">
    <location>
        <begin position="111"/>
        <end position="138"/>
    </location>
</feature>
<dbReference type="VEuPathDB" id="TriTrypDB:LmxM.14.0900"/>
<feature type="region of interest" description="Disordered" evidence="1">
    <location>
        <begin position="1"/>
        <end position="43"/>
    </location>
</feature>
<dbReference type="Gene3D" id="3.60.40.10">
    <property type="entry name" value="PPM-type phosphatase domain"/>
    <property type="match status" value="1"/>
</dbReference>
<feature type="region of interest" description="Disordered" evidence="1">
    <location>
        <begin position="302"/>
        <end position="328"/>
    </location>
</feature>
<feature type="domain" description="PPM-type phosphatase" evidence="2">
    <location>
        <begin position="557"/>
        <end position="907"/>
    </location>
</feature>
<dbReference type="PhylomeDB" id="E9APT5"/>
<dbReference type="EC" id="3.1.3.16" evidence="3"/>
<dbReference type="InterPro" id="IPR015655">
    <property type="entry name" value="PP2C"/>
</dbReference>
<dbReference type="InterPro" id="IPR036457">
    <property type="entry name" value="PPM-type-like_dom_sf"/>
</dbReference>
<dbReference type="OMA" id="DREIFHT"/>
<reference evidence="3 4" key="1">
    <citation type="journal article" date="2011" name="Genome Res.">
        <title>Chromosome and gene copy number variation allow major structural change between species and strains of Leishmania.</title>
        <authorList>
            <person name="Rogers M.B."/>
            <person name="Hilley J.D."/>
            <person name="Dickens N.J."/>
            <person name="Wilkes J."/>
            <person name="Bates P.A."/>
            <person name="Depledge D.P."/>
            <person name="Harris D."/>
            <person name="Her Y."/>
            <person name="Herzyk P."/>
            <person name="Imamura H."/>
            <person name="Otto T.D."/>
            <person name="Sanders M."/>
            <person name="Seeger K."/>
            <person name="Dujardin J.C."/>
            <person name="Berriman M."/>
            <person name="Smith D.F."/>
            <person name="Hertz-Fowler C."/>
            <person name="Mottram J.C."/>
        </authorList>
    </citation>
    <scope>NUCLEOTIDE SEQUENCE [LARGE SCALE GENOMIC DNA]</scope>
    <source>
        <strain evidence="3 4">MHOM/GT/2001/U1103</strain>
    </source>
</reference>
<feature type="region of interest" description="Disordered" evidence="1">
    <location>
        <begin position="91"/>
        <end position="192"/>
    </location>
</feature>
<sequence length="975" mass="103778">MLRKGRKANNNNAVGSGGGGGAPSRSPTRDGWSHQPPTALSPAETRANLLYQCYDASVYAPSNATFLSPSSTSGGGKQRPSGVAGSYAVGAASGKASRTRRGGSIAGFNGTKRQSNAQATTITTANKQQQQFGSSESRATPPLIPAPPPVARGGDSYVNENTRLVVSDPLPYSSRQQQRDGNRGGDVSDYTSARREVMGAARGRDEVRYTLDLNGRRCSDSTPYSGAGMGRPRASSLPRTHEDVKEILPRLRPLRDVRHGGDLSRLRSPLPRHSVDHHGAVAGYALDSLRTTAPNGTMFADDTEKEKQREVLSAPPASSTMIPSSYSPRPVADQVRLLGRHNNRGSIHRSNAMATRAAGSPDTRILRQSPLSSGSDDDGFASASGPSALETTTAAAAAGPGNGRTASIEARRNVKGGAAAAVAAAIAQRGNTGLGETVRKKPVYDNSGANAKRSPYGAEAERPEHKGREARGEAVDADELFGSTQMLCSLRSGAERSDGNTADARPPPPAVPVTAPSSRMRNRDHSGAKCRENELPVYKFNVVLSSGKTATAPISLIAGSGCVQGMRPTMEDAHFAELNVTHVRGQPVSLLAVLDGHCGRRVADLGAKWLPHYVLHHAALGENNALALVESILQTDREIFHTLQSKSHGHHQHKAGNGSGRRRRDVDEEVFDEMTSGTNGGSTLIAAAVCGRMLYVACLGDARAVLYDGHTTIAMSEDHKPGNTDESRRIAKCGGFVQFGRVCGILAVSRALGDFEFKFQPSSSPDAAGEEKLSTTFPFGALRENDSSGSAAPSPSSHNHRFISNRDLMVSNIADVRQLHLTDASAFLLLACDGLWDVLSNEEATEFVRDFLCYTPDVCDPHIFSGAKSRPPPDVVQRVLNNCCQKLAEFAVDRGSMDNVSVMVLFFHDVVDTVARFIGRVPSPANVGEAISNASRQPHSLQGSGRSHPRKSVQSVFELTNKQLKVRNGRIVAQR</sequence>
<gene>
    <name evidence="3" type="ORF">LMXM_14_0900</name>
</gene>
<dbReference type="GeneID" id="13449659"/>
<dbReference type="EMBL" id="FR799567">
    <property type="protein sequence ID" value="CBZ24952.1"/>
    <property type="molecule type" value="Genomic_DNA"/>
</dbReference>
<feature type="region of interest" description="Disordered" evidence="1">
    <location>
        <begin position="930"/>
        <end position="952"/>
    </location>
</feature>
<evidence type="ECO:0000313" key="4">
    <source>
        <dbReference type="Proteomes" id="UP000007259"/>
    </source>
</evidence>
<keyword evidence="3" id="KW-0378">Hydrolase</keyword>
<dbReference type="GO" id="GO:0004722">
    <property type="term" value="F:protein serine/threonine phosphatase activity"/>
    <property type="evidence" value="ECO:0007669"/>
    <property type="project" value="UniProtKB-EC"/>
</dbReference>
<feature type="region of interest" description="Disordered" evidence="1">
    <location>
        <begin position="493"/>
        <end position="528"/>
    </location>
</feature>
<dbReference type="CDD" id="cd00143">
    <property type="entry name" value="PP2Cc"/>
    <property type="match status" value="1"/>
</dbReference>
<dbReference type="PANTHER" id="PTHR13832:SF541">
    <property type="entry name" value="PHOSPHATASE 2C, PUTATIVE-RELATED"/>
    <property type="match status" value="1"/>
</dbReference>
<dbReference type="RefSeq" id="XP_003873462.1">
    <property type="nucleotide sequence ID" value="XM_003873413.1"/>
</dbReference>
<feature type="region of interest" description="Disordered" evidence="1">
    <location>
        <begin position="643"/>
        <end position="664"/>
    </location>
</feature>
<feature type="region of interest" description="Disordered" evidence="1">
    <location>
        <begin position="342"/>
        <end position="386"/>
    </location>
</feature>
<evidence type="ECO:0000259" key="2">
    <source>
        <dbReference type="PROSITE" id="PS51746"/>
    </source>
</evidence>
<organism evidence="3 4">
    <name type="scientific">Leishmania mexicana (strain MHOM/GT/2001/U1103)</name>
    <dbReference type="NCBI Taxonomy" id="929439"/>
    <lineage>
        <taxon>Eukaryota</taxon>
        <taxon>Discoba</taxon>
        <taxon>Euglenozoa</taxon>
        <taxon>Kinetoplastea</taxon>
        <taxon>Metakinetoplastina</taxon>
        <taxon>Trypanosomatida</taxon>
        <taxon>Trypanosomatidae</taxon>
        <taxon>Leishmaniinae</taxon>
        <taxon>Leishmania</taxon>
    </lineage>
</organism>
<feature type="compositionally biased region" description="Polar residues" evidence="1">
    <location>
        <begin position="932"/>
        <end position="945"/>
    </location>
</feature>
<proteinExistence type="predicted"/>
<evidence type="ECO:0000313" key="3">
    <source>
        <dbReference type="EMBL" id="CBZ24952.1"/>
    </source>
</evidence>
<dbReference type="SUPFAM" id="SSF81606">
    <property type="entry name" value="PP2C-like"/>
    <property type="match status" value="1"/>
</dbReference>
<feature type="region of interest" description="Disordered" evidence="1">
    <location>
        <begin position="220"/>
        <end position="241"/>
    </location>
</feature>
<feature type="compositionally biased region" description="Basic and acidic residues" evidence="1">
    <location>
        <begin position="459"/>
        <end position="474"/>
    </location>
</feature>
<dbReference type="PANTHER" id="PTHR13832">
    <property type="entry name" value="PROTEIN PHOSPHATASE 2C"/>
    <property type="match status" value="1"/>
</dbReference>
<protein>
    <submittedName>
        <fullName evidence="3">Protein phosphatase 2C-like protein</fullName>
        <ecNumber evidence="3">3.1.3.16</ecNumber>
    </submittedName>
</protein>
<accession>E9APT5</accession>
<dbReference type="Pfam" id="PF00481">
    <property type="entry name" value="PP2C"/>
    <property type="match status" value="1"/>
</dbReference>
<dbReference type="SMART" id="SM00332">
    <property type="entry name" value="PP2Cc"/>
    <property type="match status" value="1"/>
</dbReference>
<keyword evidence="4" id="KW-1185">Reference proteome</keyword>
<feature type="region of interest" description="Disordered" evidence="1">
    <location>
        <begin position="436"/>
        <end position="474"/>
    </location>
</feature>